<dbReference type="PROSITE" id="PS51194">
    <property type="entry name" value="HELICASE_CTER"/>
    <property type="match status" value="1"/>
</dbReference>
<evidence type="ECO:0000256" key="4">
    <source>
        <dbReference type="ARBA" id="ARBA00022763"/>
    </source>
</evidence>
<comment type="caution">
    <text evidence="18">The sequence shown here is derived from an EMBL/GenBank/DDBJ whole genome shotgun (WGS) entry which is preliminary data.</text>
</comment>
<dbReference type="CDD" id="cd04488">
    <property type="entry name" value="RecG_wedge_OBF"/>
    <property type="match status" value="1"/>
</dbReference>
<evidence type="ECO:0000256" key="5">
    <source>
        <dbReference type="ARBA" id="ARBA00022801"/>
    </source>
</evidence>
<feature type="domain" description="Helicase ATP-binding" evidence="16">
    <location>
        <begin position="290"/>
        <end position="451"/>
    </location>
</feature>
<dbReference type="Pfam" id="PF19833">
    <property type="entry name" value="RecG_dom3_C"/>
    <property type="match status" value="1"/>
</dbReference>
<keyword evidence="8" id="KW-0238">DNA-binding</keyword>
<dbReference type="GO" id="GO:0006281">
    <property type="term" value="P:DNA repair"/>
    <property type="evidence" value="ECO:0007669"/>
    <property type="project" value="UniProtKB-UniRule"/>
</dbReference>
<dbReference type="NCBIfam" id="NF008165">
    <property type="entry name" value="PRK10917.1-3"/>
    <property type="match status" value="1"/>
</dbReference>
<evidence type="ECO:0000256" key="12">
    <source>
        <dbReference type="ARBA" id="ARBA00034617"/>
    </source>
</evidence>
<evidence type="ECO:0000259" key="17">
    <source>
        <dbReference type="PROSITE" id="PS51194"/>
    </source>
</evidence>
<evidence type="ECO:0000256" key="7">
    <source>
        <dbReference type="ARBA" id="ARBA00022840"/>
    </source>
</evidence>
<dbReference type="Proteomes" id="UP000320184">
    <property type="component" value="Unassembled WGS sequence"/>
</dbReference>
<evidence type="ECO:0000313" key="18">
    <source>
        <dbReference type="EMBL" id="TMQ51864.1"/>
    </source>
</evidence>
<feature type="domain" description="Helicase C-terminal" evidence="17">
    <location>
        <begin position="470"/>
        <end position="632"/>
    </location>
</feature>
<dbReference type="Gene3D" id="2.40.50.140">
    <property type="entry name" value="Nucleic acid-binding proteins"/>
    <property type="match status" value="1"/>
</dbReference>
<dbReference type="Pfam" id="PF00270">
    <property type="entry name" value="DEAD"/>
    <property type="match status" value="1"/>
</dbReference>
<dbReference type="GO" id="GO:0043138">
    <property type="term" value="F:3'-5' DNA helicase activity"/>
    <property type="evidence" value="ECO:0007669"/>
    <property type="project" value="UniProtKB-EC"/>
</dbReference>
<evidence type="ECO:0000256" key="3">
    <source>
        <dbReference type="ARBA" id="ARBA00022741"/>
    </source>
</evidence>
<dbReference type="GO" id="GO:0016887">
    <property type="term" value="F:ATP hydrolysis activity"/>
    <property type="evidence" value="ECO:0007669"/>
    <property type="project" value="RHEA"/>
</dbReference>
<dbReference type="SMART" id="SM00487">
    <property type="entry name" value="DEXDc"/>
    <property type="match status" value="1"/>
</dbReference>
<dbReference type="Pfam" id="PF17191">
    <property type="entry name" value="RecG_wedge"/>
    <property type="match status" value="1"/>
</dbReference>
<keyword evidence="9 15" id="KW-0233">DNA recombination</keyword>
<dbReference type="InterPro" id="IPR027417">
    <property type="entry name" value="P-loop_NTPase"/>
</dbReference>
<keyword evidence="11" id="KW-0413">Isomerase</keyword>
<dbReference type="PANTHER" id="PTHR47964">
    <property type="entry name" value="ATP-DEPENDENT DNA HELICASE HOMOLOG RECG, CHLOROPLASTIC"/>
    <property type="match status" value="1"/>
</dbReference>
<dbReference type="AlphaFoldDB" id="A0A538SKG3"/>
<dbReference type="GO" id="GO:0003677">
    <property type="term" value="F:DNA binding"/>
    <property type="evidence" value="ECO:0007669"/>
    <property type="project" value="UniProtKB-KW"/>
</dbReference>
<gene>
    <name evidence="18" type="primary">recG</name>
    <name evidence="18" type="ORF">E6K73_04425</name>
</gene>
<dbReference type="PROSITE" id="PS51192">
    <property type="entry name" value="HELICASE_ATP_BIND_1"/>
    <property type="match status" value="1"/>
</dbReference>
<evidence type="ECO:0000256" key="13">
    <source>
        <dbReference type="ARBA" id="ARBA00034808"/>
    </source>
</evidence>
<dbReference type="NCBIfam" id="TIGR00643">
    <property type="entry name" value="recG"/>
    <property type="match status" value="1"/>
</dbReference>
<evidence type="ECO:0000256" key="11">
    <source>
        <dbReference type="ARBA" id="ARBA00023235"/>
    </source>
</evidence>
<dbReference type="EMBL" id="VBOT01000052">
    <property type="protein sequence ID" value="TMQ51864.1"/>
    <property type="molecule type" value="Genomic_DNA"/>
</dbReference>
<keyword evidence="5 15" id="KW-0378">Hydrolase</keyword>
<dbReference type="InterPro" id="IPR047112">
    <property type="entry name" value="RecG/Mfd"/>
</dbReference>
<dbReference type="Pfam" id="PF00271">
    <property type="entry name" value="Helicase_C"/>
    <property type="match status" value="1"/>
</dbReference>
<organism evidence="18 19">
    <name type="scientific">Eiseniibacteriota bacterium</name>
    <dbReference type="NCBI Taxonomy" id="2212470"/>
    <lineage>
        <taxon>Bacteria</taxon>
        <taxon>Candidatus Eiseniibacteriota</taxon>
    </lineage>
</organism>
<sequence>MMPLERSRASYVPSPRVDPSSRLQFLPGVGPARARLFERLGLSTLEHLVRHYPRAYLDARRFVQVSELAPGELMTVTGVVRHAAALRTRGGRTDFVVSIADASGTLPCYFFGQPFLARTLRRGVRVVVSGELDPPERRMLNPMFEVVEGDVEELLHVGRLVPVHSLTKGLTARSMRRAVRSALDRVADRIPDPLPAEVVAAHALLPLAPSLEQIHFPDSDESLARARRRLAFEELFLLQSVLALRRRLLSEQGRGLSTAGPGELARRALSALPFSLTPDQERALGEIVADLGRERPMQRLLLGDVGSGKTVVAFLAALHVIEAGHQVAFMAPTEILARQHAATLASLAGPVGIEIASLTGGTPAKERRRLGERLEGGEPLLVVGTHALIWEKVKLPRLGLAIVDEQHRFGVRQRALLAQKAVIPDVLVLTATPIPRTLTLAFYGDLDVSRITTRPAGRGRLVTRVAGEEKLPQVLEFMAKELAAGRQAFVVLPVIEEAASGTQRAAEAEHRRLASHPLLEPHTLGLLHGRMDAASKQAAMEAFAAGRVQALVTTTVVEVGVDVPNATLMVVESAERFGLTQLHQLRGRVGRGAHRSVCVLVPSPGTGGRALERLSVLSRTENGFEIAEADLRMRGPGELWGTRQSGLPRLKLADLARDEALLEETQRAAAGVVAADPWLMKEEHAALKAALLASYRDALELALAG</sequence>
<keyword evidence="10 15" id="KW-0234">DNA repair</keyword>
<proteinExistence type="inferred from homology"/>
<comment type="catalytic activity">
    <reaction evidence="12 15">
        <text>Couples ATP hydrolysis with the unwinding of duplex DNA by translocating in the 3'-5' direction.</text>
        <dbReference type="EC" id="5.6.2.4"/>
    </reaction>
</comment>
<evidence type="ECO:0000256" key="1">
    <source>
        <dbReference type="ARBA" id="ARBA00007504"/>
    </source>
</evidence>
<dbReference type="InterPro" id="IPR014001">
    <property type="entry name" value="Helicase_ATP-bd"/>
</dbReference>
<evidence type="ECO:0000256" key="15">
    <source>
        <dbReference type="RuleBase" id="RU363016"/>
    </source>
</evidence>
<evidence type="ECO:0000313" key="19">
    <source>
        <dbReference type="Proteomes" id="UP000320184"/>
    </source>
</evidence>
<reference evidence="18 19" key="1">
    <citation type="journal article" date="2019" name="Nat. Microbiol.">
        <title>Mediterranean grassland soil C-N compound turnover is dependent on rainfall and depth, and is mediated by genomically divergent microorganisms.</title>
        <authorList>
            <person name="Diamond S."/>
            <person name="Andeer P.F."/>
            <person name="Li Z."/>
            <person name="Crits-Christoph A."/>
            <person name="Burstein D."/>
            <person name="Anantharaman K."/>
            <person name="Lane K.R."/>
            <person name="Thomas B.C."/>
            <person name="Pan C."/>
            <person name="Northen T.R."/>
            <person name="Banfield J.F."/>
        </authorList>
    </citation>
    <scope>NUCLEOTIDE SEQUENCE [LARGE SCALE GENOMIC DNA]</scope>
    <source>
        <strain evidence="18">WS_3</strain>
    </source>
</reference>
<comment type="function">
    <text evidence="15">Plays a critical role in recombination and DNA repair. Helps process Holliday junction intermediates to mature products by catalyzing branch migration. Has replication fork regression activity, unwinds stalled or blocked replication forks to make a HJ that can be resolved. Has a DNA unwinding activity characteristic of a DNA helicase with 3'-5' polarity.</text>
</comment>
<dbReference type="InterPro" id="IPR011545">
    <property type="entry name" value="DEAD/DEAH_box_helicase_dom"/>
</dbReference>
<evidence type="ECO:0000256" key="2">
    <source>
        <dbReference type="ARBA" id="ARBA00017846"/>
    </source>
</evidence>
<keyword evidence="3 15" id="KW-0547">Nucleotide-binding</keyword>
<name>A0A538SKG3_UNCEI</name>
<dbReference type="InterPro" id="IPR001650">
    <property type="entry name" value="Helicase_C-like"/>
</dbReference>
<dbReference type="SMART" id="SM00490">
    <property type="entry name" value="HELICc"/>
    <property type="match status" value="1"/>
</dbReference>
<dbReference type="GO" id="GO:0006310">
    <property type="term" value="P:DNA recombination"/>
    <property type="evidence" value="ECO:0007669"/>
    <property type="project" value="UniProtKB-UniRule"/>
</dbReference>
<keyword evidence="6 15" id="KW-0347">Helicase</keyword>
<accession>A0A538SKG3</accession>
<dbReference type="CDD" id="cd17992">
    <property type="entry name" value="DEXHc_RecG"/>
    <property type="match status" value="1"/>
</dbReference>
<dbReference type="GO" id="GO:0005524">
    <property type="term" value="F:ATP binding"/>
    <property type="evidence" value="ECO:0007669"/>
    <property type="project" value="UniProtKB-KW"/>
</dbReference>
<dbReference type="InterPro" id="IPR004609">
    <property type="entry name" value="ATP-dep_DNA_helicase_RecG"/>
</dbReference>
<evidence type="ECO:0000256" key="8">
    <source>
        <dbReference type="ARBA" id="ARBA00023125"/>
    </source>
</evidence>
<dbReference type="InterPro" id="IPR033454">
    <property type="entry name" value="RecG_wedge"/>
</dbReference>
<dbReference type="SUPFAM" id="SSF50249">
    <property type="entry name" value="Nucleic acid-binding proteins"/>
    <property type="match status" value="1"/>
</dbReference>
<dbReference type="PANTHER" id="PTHR47964:SF1">
    <property type="entry name" value="ATP-DEPENDENT DNA HELICASE HOMOLOG RECG, CHLOROPLASTIC"/>
    <property type="match status" value="1"/>
</dbReference>
<evidence type="ECO:0000256" key="6">
    <source>
        <dbReference type="ARBA" id="ARBA00022806"/>
    </source>
</evidence>
<dbReference type="InterPro" id="IPR045562">
    <property type="entry name" value="RecG_dom3_C"/>
</dbReference>
<dbReference type="NCBIfam" id="NF008168">
    <property type="entry name" value="PRK10917.2-2"/>
    <property type="match status" value="1"/>
</dbReference>
<comment type="catalytic activity">
    <reaction evidence="14 15">
        <text>ATP + H2O = ADP + phosphate + H(+)</text>
        <dbReference type="Rhea" id="RHEA:13065"/>
        <dbReference type="ChEBI" id="CHEBI:15377"/>
        <dbReference type="ChEBI" id="CHEBI:15378"/>
        <dbReference type="ChEBI" id="CHEBI:30616"/>
        <dbReference type="ChEBI" id="CHEBI:43474"/>
        <dbReference type="ChEBI" id="CHEBI:456216"/>
        <dbReference type="EC" id="5.6.2.4"/>
    </reaction>
</comment>
<evidence type="ECO:0000256" key="9">
    <source>
        <dbReference type="ARBA" id="ARBA00023172"/>
    </source>
</evidence>
<comment type="similarity">
    <text evidence="1 15">Belongs to the helicase family. RecG subfamily.</text>
</comment>
<protein>
    <recommendedName>
        <fullName evidence="2 15">ATP-dependent DNA helicase RecG</fullName>
        <ecNumber evidence="13 15">5.6.2.4</ecNumber>
    </recommendedName>
</protein>
<dbReference type="Gene3D" id="3.40.50.300">
    <property type="entry name" value="P-loop containing nucleotide triphosphate hydrolases"/>
    <property type="match status" value="2"/>
</dbReference>
<keyword evidence="7 15" id="KW-0067">ATP-binding</keyword>
<dbReference type="InterPro" id="IPR012340">
    <property type="entry name" value="NA-bd_OB-fold"/>
</dbReference>
<dbReference type="SUPFAM" id="SSF52540">
    <property type="entry name" value="P-loop containing nucleoside triphosphate hydrolases"/>
    <property type="match status" value="2"/>
</dbReference>
<evidence type="ECO:0000256" key="10">
    <source>
        <dbReference type="ARBA" id="ARBA00023204"/>
    </source>
</evidence>
<dbReference type="EC" id="5.6.2.4" evidence="13 15"/>
<evidence type="ECO:0000259" key="16">
    <source>
        <dbReference type="PROSITE" id="PS51192"/>
    </source>
</evidence>
<evidence type="ECO:0000256" key="14">
    <source>
        <dbReference type="ARBA" id="ARBA00048988"/>
    </source>
</evidence>
<keyword evidence="4 15" id="KW-0227">DNA damage</keyword>